<dbReference type="KEGG" id="xba:C7S18_12180"/>
<name>A0A2P1PST3_9GAMM</name>
<organism evidence="1 2">
    <name type="scientific">Ahniella affigens</name>
    <dbReference type="NCBI Taxonomy" id="2021234"/>
    <lineage>
        <taxon>Bacteria</taxon>
        <taxon>Pseudomonadati</taxon>
        <taxon>Pseudomonadota</taxon>
        <taxon>Gammaproteobacteria</taxon>
        <taxon>Lysobacterales</taxon>
        <taxon>Rhodanobacteraceae</taxon>
        <taxon>Ahniella</taxon>
    </lineage>
</organism>
<protein>
    <submittedName>
        <fullName evidence="1">Peptidase</fullName>
    </submittedName>
</protein>
<dbReference type="AlphaFoldDB" id="A0A2P1PST3"/>
<reference evidence="1 2" key="1">
    <citation type="submission" date="2018-03" db="EMBL/GenBank/DDBJ databases">
        <title>Ahniella affigens gen. nov., sp. nov., a gammaproteobacterium isolated from sandy soil near a stream.</title>
        <authorList>
            <person name="Ko Y."/>
            <person name="Kim J.-H."/>
        </authorList>
    </citation>
    <scope>NUCLEOTIDE SEQUENCE [LARGE SCALE GENOMIC DNA]</scope>
    <source>
        <strain evidence="1 2">D13</strain>
    </source>
</reference>
<dbReference type="Proteomes" id="UP000241074">
    <property type="component" value="Chromosome"/>
</dbReference>
<keyword evidence="2" id="KW-1185">Reference proteome</keyword>
<proteinExistence type="predicted"/>
<reference evidence="1 2" key="2">
    <citation type="submission" date="2018-03" db="EMBL/GenBank/DDBJ databases">
        <authorList>
            <person name="Keele B.F."/>
        </authorList>
    </citation>
    <scope>NUCLEOTIDE SEQUENCE [LARGE SCALE GENOMIC DNA]</scope>
    <source>
        <strain evidence="1 2">D13</strain>
    </source>
</reference>
<sequence length="428" mass="45133">MGQFNDLNPGAAGGSATIAGMSKSHKPIEVFRAGKHRAVDGHEYEITTNDLQQIAEAYSPQKSEAPLVIGHPELEAPAYGWVKSLSVQNGLLLAEPHQVNADFAEGVNRGAYKKVSASFFTPSAPRNPTPGKYYLRHIGFLGATPPAVKGLRDASFADGEQGVVSFGEDSGFSRWYVFREIAGMFRRLRDSLIERDGVEKADLVIPAWSVDVVQEAATPPEQSGMVGFAEGSANAGEQVTTEGGASAVAGEAAADAAAHASFADREAALAARAAELEVQATELATRANALAQQESAIAAKAAREARRAEVASFAETLVDGGRLHPRNVPLVVELLAADQPGEISFAEGDATVTEQWANGLRRLLSDLPQVISFAERSGDPLAVETVSFAAPENAAVDPERLAIHHRAIAHQKANPGLSYLQAVAAVSQ</sequence>
<accession>A0A2P1PST3</accession>
<dbReference type="EMBL" id="CP027860">
    <property type="protein sequence ID" value="AVP97909.1"/>
    <property type="molecule type" value="Genomic_DNA"/>
</dbReference>
<evidence type="ECO:0000313" key="1">
    <source>
        <dbReference type="EMBL" id="AVP97909.1"/>
    </source>
</evidence>
<evidence type="ECO:0000313" key="2">
    <source>
        <dbReference type="Proteomes" id="UP000241074"/>
    </source>
</evidence>
<gene>
    <name evidence="1" type="ORF">C7S18_12180</name>
</gene>